<dbReference type="InterPro" id="IPR004474">
    <property type="entry name" value="LytR_CpsA_psr"/>
</dbReference>
<name>A0A8J3AUZ9_9BACI</name>
<proteinExistence type="inferred from homology"/>
<dbReference type="AlphaFoldDB" id="A0A8J3AUZ9"/>
<evidence type="ECO:0000313" key="7">
    <source>
        <dbReference type="Proteomes" id="UP000626244"/>
    </source>
</evidence>
<dbReference type="Gene3D" id="3.40.630.190">
    <property type="entry name" value="LCP protein"/>
    <property type="match status" value="1"/>
</dbReference>
<dbReference type="Pfam" id="PF03816">
    <property type="entry name" value="LytR_cpsA_psr"/>
    <property type="match status" value="1"/>
</dbReference>
<dbReference type="EMBL" id="BMHB01000002">
    <property type="protein sequence ID" value="GGI16638.1"/>
    <property type="molecule type" value="Genomic_DNA"/>
</dbReference>
<comment type="caution">
    <text evidence="6">The sequence shown here is derived from an EMBL/GenBank/DDBJ whole genome shotgun (WGS) entry which is preliminary data.</text>
</comment>
<evidence type="ECO:0000256" key="1">
    <source>
        <dbReference type="ARBA" id="ARBA00006068"/>
    </source>
</evidence>
<evidence type="ECO:0000259" key="5">
    <source>
        <dbReference type="Pfam" id="PF03816"/>
    </source>
</evidence>
<evidence type="ECO:0000256" key="4">
    <source>
        <dbReference type="ARBA" id="ARBA00022989"/>
    </source>
</evidence>
<sequence>MNWKKILLKAGLTLLSLALIVGVLGMYIYHEVVSTSKVIYQPIKKSVRRVEPINVVEKDPFSVLLLGVDKREGDRGRSDSLMLLTVNPNNDTTKIISIPRDTRTLIVGKNRIDKINHAYAFGGVQMTVNTVEKFLNIPIDYYMEVNMEGFKDVVDAIGGVKVNNTLDFTNDGVHFKKGSLFLNGSDALSFTRMRYDDPNGDFGREARQRQIIEAVITQGAKIENLIGYDEILKSIKNNLVTNFTIQEIYKIQREYRQASGNIEQEQLQGSGKLIKGIYYYQVPEKNRLTLSNELRKQLSLE</sequence>
<reference evidence="7" key="1">
    <citation type="journal article" date="2019" name="Int. J. Syst. Evol. Microbiol.">
        <title>The Global Catalogue of Microorganisms (GCM) 10K type strain sequencing project: providing services to taxonomists for standard genome sequencing and annotation.</title>
        <authorList>
            <consortium name="The Broad Institute Genomics Platform"/>
            <consortium name="The Broad Institute Genome Sequencing Center for Infectious Disease"/>
            <person name="Wu L."/>
            <person name="Ma J."/>
        </authorList>
    </citation>
    <scope>NUCLEOTIDE SEQUENCE [LARGE SCALE GENOMIC DNA]</scope>
    <source>
        <strain evidence="7">CGMCC 1.14993</strain>
    </source>
</reference>
<keyword evidence="2" id="KW-0812">Transmembrane</keyword>
<dbReference type="GO" id="GO:0071555">
    <property type="term" value="P:cell wall organization"/>
    <property type="evidence" value="ECO:0007669"/>
    <property type="project" value="UniProtKB-KW"/>
</dbReference>
<dbReference type="PANTHER" id="PTHR33392">
    <property type="entry name" value="POLYISOPRENYL-TEICHOIC ACID--PEPTIDOGLYCAN TEICHOIC ACID TRANSFERASE TAGU"/>
    <property type="match status" value="1"/>
</dbReference>
<organism evidence="6 7">
    <name type="scientific">Gottfriedia solisilvae</name>
    <dbReference type="NCBI Taxonomy" id="1516104"/>
    <lineage>
        <taxon>Bacteria</taxon>
        <taxon>Bacillati</taxon>
        <taxon>Bacillota</taxon>
        <taxon>Bacilli</taxon>
        <taxon>Bacillales</taxon>
        <taxon>Bacillaceae</taxon>
        <taxon>Gottfriedia</taxon>
    </lineage>
</organism>
<keyword evidence="4" id="KW-0472">Membrane</keyword>
<comment type="similarity">
    <text evidence="1">Belongs to the LytR/CpsA/Psr (LCP) family.</text>
</comment>
<keyword evidence="3" id="KW-0735">Signal-anchor</keyword>
<protein>
    <submittedName>
        <fullName evidence="6">LytR family transcriptional regulator</fullName>
    </submittedName>
</protein>
<keyword evidence="4" id="KW-1133">Transmembrane helix</keyword>
<dbReference type="NCBIfam" id="TIGR00350">
    <property type="entry name" value="lytR_cpsA_psr"/>
    <property type="match status" value="1"/>
</dbReference>
<evidence type="ECO:0000313" key="6">
    <source>
        <dbReference type="EMBL" id="GGI16638.1"/>
    </source>
</evidence>
<dbReference type="PANTHER" id="PTHR33392:SF6">
    <property type="entry name" value="POLYISOPRENYL-TEICHOIC ACID--PEPTIDOGLYCAN TEICHOIC ACID TRANSFERASE TAGU"/>
    <property type="match status" value="1"/>
</dbReference>
<dbReference type="InterPro" id="IPR050922">
    <property type="entry name" value="LytR/CpsA/Psr_CW_biosynth"/>
</dbReference>
<keyword evidence="7" id="KW-1185">Reference proteome</keyword>
<evidence type="ECO:0000256" key="3">
    <source>
        <dbReference type="ARBA" id="ARBA00022968"/>
    </source>
</evidence>
<gene>
    <name evidence="6" type="primary">lytR</name>
    <name evidence="6" type="ORF">GCM10007380_33960</name>
</gene>
<dbReference type="Proteomes" id="UP000626244">
    <property type="component" value="Unassembled WGS sequence"/>
</dbReference>
<accession>A0A8J3AUZ9</accession>
<evidence type="ECO:0000256" key="2">
    <source>
        <dbReference type="ARBA" id="ARBA00022692"/>
    </source>
</evidence>
<feature type="domain" description="Cell envelope-related transcriptional attenuator" evidence="5">
    <location>
        <begin position="77"/>
        <end position="218"/>
    </location>
</feature>